<organism evidence="2">
    <name type="scientific">viral metagenome</name>
    <dbReference type="NCBI Taxonomy" id="1070528"/>
    <lineage>
        <taxon>unclassified sequences</taxon>
        <taxon>metagenomes</taxon>
        <taxon>organismal metagenomes</taxon>
    </lineage>
</organism>
<evidence type="ECO:0000313" key="1">
    <source>
        <dbReference type="EMBL" id="QJA68078.1"/>
    </source>
</evidence>
<sequence>MKSKRNLNNITLVIHPTPYQDYDILAIGSYHKLEQLSHKIEHSNLIKKSVFGGIPVLVIDTCNTISDANRLTKQCMFDSNRKKYAL</sequence>
<name>A0A6M3LY33_9ZZZZ</name>
<dbReference type="EMBL" id="MT143505">
    <property type="protein sequence ID" value="QJA97565.1"/>
    <property type="molecule type" value="Genomic_DNA"/>
</dbReference>
<reference evidence="2" key="1">
    <citation type="submission" date="2020-03" db="EMBL/GenBank/DDBJ databases">
        <title>The deep terrestrial virosphere.</title>
        <authorList>
            <person name="Holmfeldt K."/>
            <person name="Nilsson E."/>
            <person name="Simone D."/>
            <person name="Lopez-Fernandez M."/>
            <person name="Wu X."/>
            <person name="de Brujin I."/>
            <person name="Lundin D."/>
            <person name="Andersson A."/>
            <person name="Bertilsson S."/>
            <person name="Dopson M."/>
        </authorList>
    </citation>
    <scope>NUCLEOTIDE SEQUENCE</scope>
    <source>
        <strain evidence="1">MM415A08854</strain>
        <strain evidence="2">MM415B06109</strain>
        <strain evidence="3">TM448B06318</strain>
    </source>
</reference>
<protein>
    <submittedName>
        <fullName evidence="2">Uncharacterized protein</fullName>
    </submittedName>
</protein>
<evidence type="ECO:0000313" key="2">
    <source>
        <dbReference type="EMBL" id="QJA97565.1"/>
    </source>
</evidence>
<dbReference type="EMBL" id="MT145153">
    <property type="protein sequence ID" value="QJI04152.1"/>
    <property type="molecule type" value="Genomic_DNA"/>
</dbReference>
<dbReference type="AlphaFoldDB" id="A0A6M3LY33"/>
<dbReference type="EMBL" id="MT141584">
    <property type="protein sequence ID" value="QJA68078.1"/>
    <property type="molecule type" value="Genomic_DNA"/>
</dbReference>
<proteinExistence type="predicted"/>
<accession>A0A6M3LY33</accession>
<gene>
    <name evidence="1" type="ORF">MM415A08854_0003</name>
    <name evidence="2" type="ORF">MM415B06109_0007</name>
    <name evidence="3" type="ORF">TM448B06318_0006</name>
</gene>
<evidence type="ECO:0000313" key="3">
    <source>
        <dbReference type="EMBL" id="QJI04152.1"/>
    </source>
</evidence>